<dbReference type="FunFam" id="3.30.70.100:FF:000001">
    <property type="entry name" value="ATPase copper transporting beta"/>
    <property type="match status" value="1"/>
</dbReference>
<sequence length="75" mass="8123">MKKVVMKLDDLSCPSCMSKIEGAMMKTAGVKSAKVLFNASKVKAEFDENVVNANQLLSKIEKLGYPVQSSKIIAS</sequence>
<evidence type="ECO:0000313" key="4">
    <source>
        <dbReference type="EMBL" id="MDG6146173.1"/>
    </source>
</evidence>
<feature type="domain" description="HMA" evidence="3">
    <location>
        <begin position="2"/>
        <end position="68"/>
    </location>
</feature>
<evidence type="ECO:0000259" key="3">
    <source>
        <dbReference type="PROSITE" id="PS50846"/>
    </source>
</evidence>
<reference evidence="4" key="2">
    <citation type="submission" date="2022-06" db="EMBL/GenBank/DDBJ databases">
        <title>Lactococcus from bovine mastitis in China.</title>
        <authorList>
            <person name="Lin Y."/>
            <person name="Han B."/>
        </authorList>
    </citation>
    <scope>NUCLEOTIDE SEQUENCE</scope>
    <source>
        <strain evidence="4">Ningxia-I-26</strain>
    </source>
</reference>
<dbReference type="SUPFAM" id="SSF55008">
    <property type="entry name" value="HMA, heavy metal-associated domain"/>
    <property type="match status" value="1"/>
</dbReference>
<dbReference type="GO" id="GO:0046872">
    <property type="term" value="F:metal ion binding"/>
    <property type="evidence" value="ECO:0007669"/>
    <property type="project" value="UniProtKB-KW"/>
</dbReference>
<dbReference type="Proteomes" id="UP001056730">
    <property type="component" value="Chromosome"/>
</dbReference>
<dbReference type="PANTHER" id="PTHR46594">
    <property type="entry name" value="P-TYPE CATION-TRANSPORTING ATPASE"/>
    <property type="match status" value="1"/>
</dbReference>
<dbReference type="Proteomes" id="UP001153199">
    <property type="component" value="Unassembled WGS sequence"/>
</dbReference>
<protein>
    <recommendedName>
        <fullName evidence="1">Copper chaperone CopZ</fullName>
    </recommendedName>
</protein>
<dbReference type="InterPro" id="IPR036163">
    <property type="entry name" value="HMA_dom_sf"/>
</dbReference>
<name>A0A9Q8Y4Z4_9LACT</name>
<dbReference type="Pfam" id="PF00403">
    <property type="entry name" value="HMA"/>
    <property type="match status" value="1"/>
</dbReference>
<accession>A0A9Q8Y4Z4</accession>
<dbReference type="Gene3D" id="3.30.70.100">
    <property type="match status" value="1"/>
</dbReference>
<dbReference type="RefSeq" id="WP_017369855.1">
    <property type="nucleotide sequence ID" value="NZ_BOVP01000004.1"/>
</dbReference>
<organism evidence="5 6">
    <name type="scientific">Lactococcus formosensis</name>
    <dbReference type="NCBI Taxonomy" id="1281486"/>
    <lineage>
        <taxon>Bacteria</taxon>
        <taxon>Bacillati</taxon>
        <taxon>Bacillota</taxon>
        <taxon>Bacilli</taxon>
        <taxon>Lactobacillales</taxon>
        <taxon>Streptococcaceae</taxon>
        <taxon>Lactococcus</taxon>
    </lineage>
</organism>
<keyword evidence="2" id="KW-0479">Metal-binding</keyword>
<gene>
    <name evidence="5" type="ORF">LMK00_05625</name>
    <name evidence="4" type="ORF">NF717_11025</name>
</gene>
<dbReference type="EMBL" id="CP086395">
    <property type="protein sequence ID" value="USJ21477.1"/>
    <property type="molecule type" value="Genomic_DNA"/>
</dbReference>
<dbReference type="InterPro" id="IPR006121">
    <property type="entry name" value="HMA_dom"/>
</dbReference>
<keyword evidence="7" id="KW-1185">Reference proteome</keyword>
<proteinExistence type="predicted"/>
<evidence type="ECO:0000256" key="1">
    <source>
        <dbReference type="ARBA" id="ARBA00015313"/>
    </source>
</evidence>
<dbReference type="PANTHER" id="PTHR46594:SF4">
    <property type="entry name" value="P-TYPE CATION-TRANSPORTING ATPASE"/>
    <property type="match status" value="1"/>
</dbReference>
<evidence type="ECO:0000313" key="7">
    <source>
        <dbReference type="Proteomes" id="UP001153199"/>
    </source>
</evidence>
<dbReference type="AlphaFoldDB" id="A0A9Q8Y4Z4"/>
<evidence type="ECO:0000313" key="5">
    <source>
        <dbReference type="EMBL" id="USJ21477.1"/>
    </source>
</evidence>
<evidence type="ECO:0000313" key="6">
    <source>
        <dbReference type="Proteomes" id="UP001056730"/>
    </source>
</evidence>
<dbReference type="EMBL" id="JAMWFV010000029">
    <property type="protein sequence ID" value="MDG6146173.1"/>
    <property type="molecule type" value="Genomic_DNA"/>
</dbReference>
<evidence type="ECO:0000256" key="2">
    <source>
        <dbReference type="ARBA" id="ARBA00022723"/>
    </source>
</evidence>
<dbReference type="CDD" id="cd00371">
    <property type="entry name" value="HMA"/>
    <property type="match status" value="1"/>
</dbReference>
<reference evidence="5" key="1">
    <citation type="journal article" date="2022" name="Front. Microbiol.">
        <title>Feed Insects as a Reservoir of Granadaene-Producing Lactococci.</title>
        <authorList>
            <person name="Neuzil-Bunesova V."/>
            <person name="Ramirez Garcia A."/>
            <person name="Modrackova N."/>
            <person name="Makovska M."/>
            <person name="Sabolova M."/>
            <person name="Sproer C."/>
            <person name="Bunk B."/>
            <person name="Blom J."/>
            <person name="Schwab C."/>
        </authorList>
    </citation>
    <scope>NUCLEOTIDE SEQUENCE</scope>
    <source>
        <strain evidence="5">I4/6O</strain>
    </source>
</reference>
<dbReference type="KEGG" id="lfo:LMK00_05625"/>
<dbReference type="PROSITE" id="PS50846">
    <property type="entry name" value="HMA_2"/>
    <property type="match status" value="1"/>
</dbReference>